<reference evidence="1" key="1">
    <citation type="submission" date="2023-06" db="EMBL/GenBank/DDBJ databases">
        <authorList>
            <consortium name="Lawrence Berkeley National Laboratory"/>
            <person name="Ahrendt S."/>
            <person name="Sahu N."/>
            <person name="Indic B."/>
            <person name="Wong-Bajracharya J."/>
            <person name="Merenyi Z."/>
            <person name="Ke H.-M."/>
            <person name="Monk M."/>
            <person name="Kocsube S."/>
            <person name="Drula E."/>
            <person name="Lipzen A."/>
            <person name="Balint B."/>
            <person name="Henrissat B."/>
            <person name="Andreopoulos B."/>
            <person name="Martin F.M."/>
            <person name="Harder C.B."/>
            <person name="Rigling D."/>
            <person name="Ford K.L."/>
            <person name="Foster G.D."/>
            <person name="Pangilinan J."/>
            <person name="Papanicolaou A."/>
            <person name="Barry K."/>
            <person name="LaButti K."/>
            <person name="Viragh M."/>
            <person name="Koriabine M."/>
            <person name="Yan M."/>
            <person name="Riley R."/>
            <person name="Champramary S."/>
            <person name="Plett K.L."/>
            <person name="Tsai I.J."/>
            <person name="Slot J."/>
            <person name="Sipos G."/>
            <person name="Plett J."/>
            <person name="Nagy L.G."/>
            <person name="Grigoriev I.V."/>
        </authorList>
    </citation>
    <scope>NUCLEOTIDE SEQUENCE</scope>
    <source>
        <strain evidence="1">HWK02</strain>
    </source>
</reference>
<accession>A0AA39Q5P5</accession>
<protein>
    <submittedName>
        <fullName evidence="1">Uncharacterized protein</fullName>
    </submittedName>
</protein>
<dbReference type="Proteomes" id="UP001175228">
    <property type="component" value="Unassembled WGS sequence"/>
</dbReference>
<sequence>MSNYVSLDARFYSNLLSRILQSPRYHLSGFLFTQRSQLLSKPYARDTVVVLNIRSTAKYGPVAPEINLATQMWLLSSIGTRLLTINSHRRQILACLRHSKATLSIKINIPTTNSPYLENNIRRGPSSMISPIPFRFPIFYTAPSPSPYIFPSFIKTRCLARSPKTTRLFDLLLPVPKWHTIVPMLMSSSPSSSTAPPFPAQYVANSIIARVASAAIKKLTIQMRRSTTRFFSFKASSTHASVLQIPMSFRRLQEGHGPESQHGQPYSFKTVCQLRSPFTFDISFLLPSAQARGRTYATSLAVGKISPPVEASHVTNKVANTRELPVPYPMY</sequence>
<organism evidence="1 2">
    <name type="scientific">Armillaria luteobubalina</name>
    <dbReference type="NCBI Taxonomy" id="153913"/>
    <lineage>
        <taxon>Eukaryota</taxon>
        <taxon>Fungi</taxon>
        <taxon>Dikarya</taxon>
        <taxon>Basidiomycota</taxon>
        <taxon>Agaricomycotina</taxon>
        <taxon>Agaricomycetes</taxon>
        <taxon>Agaricomycetidae</taxon>
        <taxon>Agaricales</taxon>
        <taxon>Marasmiineae</taxon>
        <taxon>Physalacriaceae</taxon>
        <taxon>Armillaria</taxon>
    </lineage>
</organism>
<gene>
    <name evidence="1" type="ORF">EDD18DRAFT_1163141</name>
</gene>
<dbReference type="EMBL" id="JAUEPU010000014">
    <property type="protein sequence ID" value="KAK0496630.1"/>
    <property type="molecule type" value="Genomic_DNA"/>
</dbReference>
<proteinExistence type="predicted"/>
<dbReference type="AlphaFoldDB" id="A0AA39Q5P5"/>
<evidence type="ECO:0000313" key="2">
    <source>
        <dbReference type="Proteomes" id="UP001175228"/>
    </source>
</evidence>
<comment type="caution">
    <text evidence="1">The sequence shown here is derived from an EMBL/GenBank/DDBJ whole genome shotgun (WGS) entry which is preliminary data.</text>
</comment>
<keyword evidence="2" id="KW-1185">Reference proteome</keyword>
<name>A0AA39Q5P5_9AGAR</name>
<evidence type="ECO:0000313" key="1">
    <source>
        <dbReference type="EMBL" id="KAK0496630.1"/>
    </source>
</evidence>